<evidence type="ECO:0000256" key="2">
    <source>
        <dbReference type="ARBA" id="ARBA00022801"/>
    </source>
</evidence>
<dbReference type="Pfam" id="PF01522">
    <property type="entry name" value="Polysacc_deac_1"/>
    <property type="match status" value="1"/>
</dbReference>
<proteinExistence type="predicted"/>
<dbReference type="RefSeq" id="WP_092091891.1">
    <property type="nucleotide sequence ID" value="NZ_FOQE01000009.1"/>
</dbReference>
<accession>A0A1I3BTE1</accession>
<dbReference type="GO" id="GO:0046872">
    <property type="term" value="F:metal ion binding"/>
    <property type="evidence" value="ECO:0007669"/>
    <property type="project" value="UniProtKB-KW"/>
</dbReference>
<dbReference type="PROSITE" id="PS51677">
    <property type="entry name" value="NODB"/>
    <property type="match status" value="1"/>
</dbReference>
<evidence type="ECO:0000259" key="3">
    <source>
        <dbReference type="PROSITE" id="PS51677"/>
    </source>
</evidence>
<feature type="domain" description="NodB homology" evidence="3">
    <location>
        <begin position="257"/>
        <end position="433"/>
    </location>
</feature>
<evidence type="ECO:0000256" key="1">
    <source>
        <dbReference type="ARBA" id="ARBA00022723"/>
    </source>
</evidence>
<dbReference type="Gene3D" id="3.20.20.370">
    <property type="entry name" value="Glycoside hydrolase/deacetylase"/>
    <property type="match status" value="1"/>
</dbReference>
<dbReference type="GO" id="GO:0016020">
    <property type="term" value="C:membrane"/>
    <property type="evidence" value="ECO:0007669"/>
    <property type="project" value="TreeGrafter"/>
</dbReference>
<dbReference type="Proteomes" id="UP000198668">
    <property type="component" value="Unassembled WGS sequence"/>
</dbReference>
<dbReference type="PANTHER" id="PTHR10587:SF133">
    <property type="entry name" value="CHITIN DEACETYLASE 1-RELATED"/>
    <property type="match status" value="1"/>
</dbReference>
<dbReference type="InterPro" id="IPR011330">
    <property type="entry name" value="Glyco_hydro/deAcase_b/a-brl"/>
</dbReference>
<gene>
    <name evidence="4" type="ORF">SAMN04489868_10948</name>
</gene>
<keyword evidence="2" id="KW-0378">Hydrolase</keyword>
<organism evidence="4 5">
    <name type="scientific">Pisciglobus halotolerans</name>
    <dbReference type="NCBI Taxonomy" id="745365"/>
    <lineage>
        <taxon>Bacteria</taxon>
        <taxon>Bacillati</taxon>
        <taxon>Bacillota</taxon>
        <taxon>Bacilli</taxon>
        <taxon>Lactobacillales</taxon>
        <taxon>Carnobacteriaceae</taxon>
    </lineage>
</organism>
<dbReference type="InterPro" id="IPR002509">
    <property type="entry name" value="NODB_dom"/>
</dbReference>
<dbReference type="GO" id="GO:0016810">
    <property type="term" value="F:hydrolase activity, acting on carbon-nitrogen (but not peptide) bonds"/>
    <property type="evidence" value="ECO:0007669"/>
    <property type="project" value="InterPro"/>
</dbReference>
<evidence type="ECO:0000313" key="5">
    <source>
        <dbReference type="Proteomes" id="UP000198668"/>
    </source>
</evidence>
<dbReference type="EMBL" id="FOQE01000009">
    <property type="protein sequence ID" value="SFH65567.1"/>
    <property type="molecule type" value="Genomic_DNA"/>
</dbReference>
<reference evidence="4 5" key="1">
    <citation type="submission" date="2016-10" db="EMBL/GenBank/DDBJ databases">
        <authorList>
            <person name="de Groot N.N."/>
        </authorList>
    </citation>
    <scope>NUCLEOTIDE SEQUENCE [LARGE SCALE GENOMIC DNA]</scope>
    <source>
        <strain evidence="4 5">DSM 27630</strain>
    </source>
</reference>
<dbReference type="PANTHER" id="PTHR10587">
    <property type="entry name" value="GLYCOSYL TRANSFERASE-RELATED"/>
    <property type="match status" value="1"/>
</dbReference>
<name>A0A1I3BTE1_9LACT</name>
<protein>
    <submittedName>
        <fullName evidence="4">Peptidoglycan/xylan/chitin deacetylase, PgdA/CDA1 family</fullName>
    </submittedName>
</protein>
<dbReference type="InterPro" id="IPR050248">
    <property type="entry name" value="Polysacc_deacetylase_ArnD"/>
</dbReference>
<keyword evidence="5" id="KW-1185">Reference proteome</keyword>
<dbReference type="OrthoDB" id="9812065at2"/>
<dbReference type="CDD" id="cd10954">
    <property type="entry name" value="CE4_CtAXE_like"/>
    <property type="match status" value="1"/>
</dbReference>
<dbReference type="AlphaFoldDB" id="A0A1I3BTE1"/>
<dbReference type="GO" id="GO:0005975">
    <property type="term" value="P:carbohydrate metabolic process"/>
    <property type="evidence" value="ECO:0007669"/>
    <property type="project" value="InterPro"/>
</dbReference>
<dbReference type="SUPFAM" id="SSF88713">
    <property type="entry name" value="Glycoside hydrolase/deacetylase"/>
    <property type="match status" value="1"/>
</dbReference>
<evidence type="ECO:0000313" key="4">
    <source>
        <dbReference type="EMBL" id="SFH65567.1"/>
    </source>
</evidence>
<keyword evidence="1" id="KW-0479">Metal-binding</keyword>
<sequence length="438" mass="50557">MTKRNKQLLVASLSVIVAIFAIKMSIDVYQTKMLAKQKAEIVEKQVKTLSHSDFSSAVIQANIAHNDFYYAEPTKDEKEVPFLAKEVERIKKEWKKNNRTDHLVFVQYQTEPIRPQIETVRNKEVIYQPKKKAYVKTEKESKQTHYIDSKTGEELSFSSLLKQDEENNEEVRRVLNAVFDDEKISDKEREMVLAQALDEKISSLSAETITFQSADQTDIQIPIKKIFPYFKEEYLTADEKKVLQEREKQAEKARKENRIAITFDDGPHAVQTPRLLDILKKHHVKATFFVLGENVRGNEKIVKRIVKEGHQIANHSYDHPQLTKLSPNQINQEIEKTSRLIHDASGVWPTTVRPPYGALNGTARKELKNYKTVLWTVDSLDWKTRDAAKVQQKILKQVRKNSVILMHDIHPTTVDAVDGLLTALEKQYSFVTVDEMSS</sequence>